<keyword evidence="1" id="KW-0949">S-adenosyl-L-methionine</keyword>
<dbReference type="SUPFAM" id="SSF102114">
    <property type="entry name" value="Radical SAM enzymes"/>
    <property type="match status" value="1"/>
</dbReference>
<keyword evidence="4" id="KW-0411">Iron-sulfur</keyword>
<dbReference type="PIRSF" id="PIRSF004762">
    <property type="entry name" value="CHP00423"/>
    <property type="match status" value="1"/>
</dbReference>
<organism evidence="6 7">
    <name type="scientific">Peptoniphilus olsenii</name>
    <dbReference type="NCBI Taxonomy" id="411570"/>
    <lineage>
        <taxon>Bacteria</taxon>
        <taxon>Bacillati</taxon>
        <taxon>Bacillota</taxon>
        <taxon>Tissierellia</taxon>
        <taxon>Tissierellales</taxon>
        <taxon>Peptoniphilaceae</taxon>
        <taxon>Peptoniphilus</taxon>
    </lineage>
</organism>
<dbReference type="InterPro" id="IPR058240">
    <property type="entry name" value="rSAM_sf"/>
</dbReference>
<proteinExistence type="predicted"/>
<sequence>MNKTINICDKFYETKNISFEDFKFLMELENYEDLNKYARELTLKNFGNKIYIRGLIEISTFCKNNCYYCGLRNGNKNMKRVRLSKEKILRRVENVYSFGIKTIVLQGGEDDFYTLDYFGEILRDIKSKYDVAVTLSVGERSYEDLEGLKKLGANRFLLRHETYDREHYKKLHPSKMSFETRINKLFELKKLGYQTGCGMMIGSPHQNLVNIYKDLLLILKLKPHMVGLGPFIPHKDTPFRDYPHGKVSDVLKILSIVRIADEKILLPATTALGSIDDFGRERGILAGCNVLMPNVGDVKLRQNYKLYDNKIGTEMENKDHFLNLNDKLKRIGYEISLDRGDY</sequence>
<evidence type="ECO:0000313" key="7">
    <source>
        <dbReference type="Proteomes" id="UP001549162"/>
    </source>
</evidence>
<comment type="caution">
    <text evidence="6">The sequence shown here is derived from an EMBL/GenBank/DDBJ whole genome shotgun (WGS) entry which is preliminary data.</text>
</comment>
<evidence type="ECO:0000256" key="2">
    <source>
        <dbReference type="ARBA" id="ARBA00022723"/>
    </source>
</evidence>
<dbReference type="PANTHER" id="PTHR43726:SF1">
    <property type="entry name" value="BIOTIN SYNTHASE"/>
    <property type="match status" value="1"/>
</dbReference>
<keyword evidence="7" id="KW-1185">Reference proteome</keyword>
<dbReference type="GO" id="GO:0004076">
    <property type="term" value="F:biotin synthase activity"/>
    <property type="evidence" value="ECO:0007669"/>
    <property type="project" value="UniProtKB-EC"/>
</dbReference>
<evidence type="ECO:0000256" key="3">
    <source>
        <dbReference type="ARBA" id="ARBA00023004"/>
    </source>
</evidence>
<dbReference type="SFLD" id="SFLDG01060">
    <property type="entry name" value="BATS_domain_containing"/>
    <property type="match status" value="1"/>
</dbReference>
<dbReference type="SFLD" id="SFLDS00029">
    <property type="entry name" value="Radical_SAM"/>
    <property type="match status" value="1"/>
</dbReference>
<dbReference type="Pfam" id="PF04055">
    <property type="entry name" value="Radical_SAM"/>
    <property type="match status" value="1"/>
</dbReference>
<dbReference type="NCBIfam" id="TIGR03956">
    <property type="entry name" value="rSAM_HydE"/>
    <property type="match status" value="1"/>
</dbReference>
<dbReference type="RefSeq" id="WP_354366985.1">
    <property type="nucleotide sequence ID" value="NZ_JBEPMA010000002.1"/>
</dbReference>
<reference evidence="6 7" key="1">
    <citation type="submission" date="2024-06" db="EMBL/GenBank/DDBJ databases">
        <title>Genomic Encyclopedia of Type Strains, Phase IV (KMG-IV): sequencing the most valuable type-strain genomes for metagenomic binning, comparative biology and taxonomic classification.</title>
        <authorList>
            <person name="Goeker M."/>
        </authorList>
    </citation>
    <scope>NUCLEOTIDE SEQUENCE [LARGE SCALE GENOMIC DNA]</scope>
    <source>
        <strain evidence="6 7">DSM 21460</strain>
    </source>
</reference>
<gene>
    <name evidence="6" type="ORF">ABID14_000565</name>
</gene>
<evidence type="ECO:0000313" key="6">
    <source>
        <dbReference type="EMBL" id="MET3616940.1"/>
    </source>
</evidence>
<evidence type="ECO:0000259" key="5">
    <source>
        <dbReference type="PROSITE" id="PS51918"/>
    </source>
</evidence>
<keyword evidence="3" id="KW-0408">Iron</keyword>
<keyword evidence="2" id="KW-0479">Metal-binding</keyword>
<name>A0ABV2JAL2_9FIRM</name>
<dbReference type="SFLD" id="SFLDF00348">
    <property type="entry name" value="FeFe_hydrogenase_maturase_(Hyd"/>
    <property type="match status" value="1"/>
</dbReference>
<dbReference type="SFLD" id="SFLDG01280">
    <property type="entry name" value="HydE/PylB-like"/>
    <property type="match status" value="1"/>
</dbReference>
<dbReference type="InterPro" id="IPR034422">
    <property type="entry name" value="HydE/PylB-like"/>
</dbReference>
<dbReference type="PROSITE" id="PS51918">
    <property type="entry name" value="RADICAL_SAM"/>
    <property type="match status" value="1"/>
</dbReference>
<dbReference type="EC" id="2.8.1.6" evidence="6"/>
<dbReference type="InterPro" id="IPR013785">
    <property type="entry name" value="Aldolase_TIM"/>
</dbReference>
<dbReference type="EMBL" id="JBEPMA010000002">
    <property type="protein sequence ID" value="MET3616940.1"/>
    <property type="molecule type" value="Genomic_DNA"/>
</dbReference>
<dbReference type="CDD" id="cd01335">
    <property type="entry name" value="Radical_SAM"/>
    <property type="match status" value="1"/>
</dbReference>
<protein>
    <submittedName>
        <fullName evidence="6">Biotin synthase</fullName>
        <ecNumber evidence="6">2.8.1.6</ecNumber>
    </submittedName>
</protein>
<dbReference type="InterPro" id="IPR007197">
    <property type="entry name" value="rSAM"/>
</dbReference>
<dbReference type="Gene3D" id="3.20.20.70">
    <property type="entry name" value="Aldolase class I"/>
    <property type="match status" value="1"/>
</dbReference>
<keyword evidence="6" id="KW-0808">Transferase</keyword>
<dbReference type="InterPro" id="IPR006638">
    <property type="entry name" value="Elp3/MiaA/NifB-like_rSAM"/>
</dbReference>
<dbReference type="PANTHER" id="PTHR43726">
    <property type="entry name" value="3-METHYLORNITHINE SYNTHASE"/>
    <property type="match status" value="1"/>
</dbReference>
<dbReference type="InterPro" id="IPR024021">
    <property type="entry name" value="FeFe-hyd_HydE_rSAM"/>
</dbReference>
<dbReference type="SMART" id="SM00729">
    <property type="entry name" value="Elp3"/>
    <property type="match status" value="1"/>
</dbReference>
<feature type="domain" description="Radical SAM core" evidence="5">
    <location>
        <begin position="48"/>
        <end position="269"/>
    </location>
</feature>
<accession>A0ABV2JAL2</accession>
<evidence type="ECO:0000256" key="4">
    <source>
        <dbReference type="ARBA" id="ARBA00023014"/>
    </source>
</evidence>
<evidence type="ECO:0000256" key="1">
    <source>
        <dbReference type="ARBA" id="ARBA00022691"/>
    </source>
</evidence>
<dbReference type="Proteomes" id="UP001549162">
    <property type="component" value="Unassembled WGS sequence"/>
</dbReference>